<dbReference type="AlphaFoldDB" id="A0A1A9ZMX0"/>
<evidence type="ECO:0000313" key="2">
    <source>
        <dbReference type="EnsemblMetazoa" id="GPAI019649-PA"/>
    </source>
</evidence>
<dbReference type="EnsemblMetazoa" id="GPAI019649-RA">
    <property type="protein sequence ID" value="GPAI019649-PA"/>
    <property type="gene ID" value="GPAI019649"/>
</dbReference>
<keyword evidence="1" id="KW-0472">Membrane</keyword>
<name>A0A1A9ZMX0_GLOPL</name>
<protein>
    <recommendedName>
        <fullName evidence="4">Receptor ligand binding region domain-containing protein</fullName>
    </recommendedName>
</protein>
<dbReference type="InterPro" id="IPR028082">
    <property type="entry name" value="Peripla_BP_I"/>
</dbReference>
<reference evidence="2" key="2">
    <citation type="submission" date="2020-05" db="UniProtKB">
        <authorList>
            <consortium name="EnsemblMetazoa"/>
        </authorList>
    </citation>
    <scope>IDENTIFICATION</scope>
    <source>
        <strain evidence="2">IAEA</strain>
    </source>
</reference>
<dbReference type="VEuPathDB" id="VectorBase:GPAI019649"/>
<proteinExistence type="predicted"/>
<organism evidence="2 3">
    <name type="scientific">Glossina pallidipes</name>
    <name type="common">Tsetse fly</name>
    <dbReference type="NCBI Taxonomy" id="7398"/>
    <lineage>
        <taxon>Eukaryota</taxon>
        <taxon>Metazoa</taxon>
        <taxon>Ecdysozoa</taxon>
        <taxon>Arthropoda</taxon>
        <taxon>Hexapoda</taxon>
        <taxon>Insecta</taxon>
        <taxon>Pterygota</taxon>
        <taxon>Neoptera</taxon>
        <taxon>Endopterygota</taxon>
        <taxon>Diptera</taxon>
        <taxon>Brachycera</taxon>
        <taxon>Muscomorpha</taxon>
        <taxon>Hippoboscoidea</taxon>
        <taxon>Glossinidae</taxon>
        <taxon>Glossina</taxon>
    </lineage>
</organism>
<keyword evidence="1" id="KW-0812">Transmembrane</keyword>
<sequence>MIGGNKYDLINDLIKWLIKIGLCFLCPYSQEYVCDMLKECCSVYDECAVIKVHVMITIHTKTSSRLNGGTLSNPFQGFYGFVIKASAYQIDLVAKLTIPTAKGKTFEFQDMTCDGVLTFWIYFFFILSVSLNAFRLISAGRPNELHIGGIFPIAGKGGWQGGQACMPAARLALDDVNKETNLLPDFRLILHSNDSEKH</sequence>
<keyword evidence="1" id="KW-1133">Transmembrane helix</keyword>
<keyword evidence="3" id="KW-1185">Reference proteome</keyword>
<reference evidence="3" key="1">
    <citation type="submission" date="2014-03" db="EMBL/GenBank/DDBJ databases">
        <authorList>
            <person name="Aksoy S."/>
            <person name="Warren W."/>
            <person name="Wilson R.K."/>
        </authorList>
    </citation>
    <scope>NUCLEOTIDE SEQUENCE [LARGE SCALE GENOMIC DNA]</scope>
    <source>
        <strain evidence="3">IAEA</strain>
    </source>
</reference>
<dbReference type="STRING" id="7398.A0A1A9ZMX0"/>
<accession>A0A1A9ZMX0</accession>
<dbReference type="SUPFAM" id="SSF53822">
    <property type="entry name" value="Periplasmic binding protein-like I"/>
    <property type="match status" value="1"/>
</dbReference>
<evidence type="ECO:0008006" key="4">
    <source>
        <dbReference type="Google" id="ProtNLM"/>
    </source>
</evidence>
<dbReference type="Gene3D" id="3.40.50.2300">
    <property type="match status" value="1"/>
</dbReference>
<evidence type="ECO:0000313" key="3">
    <source>
        <dbReference type="Proteomes" id="UP000092445"/>
    </source>
</evidence>
<feature type="transmembrane region" description="Helical" evidence="1">
    <location>
        <begin position="119"/>
        <end position="137"/>
    </location>
</feature>
<evidence type="ECO:0000256" key="1">
    <source>
        <dbReference type="SAM" id="Phobius"/>
    </source>
</evidence>
<dbReference type="Proteomes" id="UP000092445">
    <property type="component" value="Unassembled WGS sequence"/>
</dbReference>